<gene>
    <name evidence="9" type="ORF">CROQUDRAFT_38123</name>
</gene>
<accession>A0A9P6TFL1</accession>
<evidence type="ECO:0000259" key="8">
    <source>
        <dbReference type="Pfam" id="PF04389"/>
    </source>
</evidence>
<evidence type="ECO:0000256" key="4">
    <source>
        <dbReference type="ARBA" id="ARBA00022723"/>
    </source>
</evidence>
<dbReference type="SUPFAM" id="SSF53187">
    <property type="entry name" value="Zn-dependent exopeptidases"/>
    <property type="match status" value="1"/>
</dbReference>
<dbReference type="InterPro" id="IPR045175">
    <property type="entry name" value="M28_fam"/>
</dbReference>
<dbReference type="Proteomes" id="UP000886653">
    <property type="component" value="Unassembled WGS sequence"/>
</dbReference>
<dbReference type="GO" id="GO:0006508">
    <property type="term" value="P:proteolysis"/>
    <property type="evidence" value="ECO:0007669"/>
    <property type="project" value="UniProtKB-KW"/>
</dbReference>
<name>A0A9P6TFL1_9BASI</name>
<feature type="chain" id="PRO_5040529872" description="Peptide hydrolase" evidence="7">
    <location>
        <begin position="25"/>
        <end position="487"/>
    </location>
</feature>
<comment type="similarity">
    <text evidence="2">Belongs to the peptidase M28 family. M28B subfamily.</text>
</comment>
<evidence type="ECO:0000256" key="2">
    <source>
        <dbReference type="ARBA" id="ARBA00005634"/>
    </source>
</evidence>
<reference evidence="9" key="1">
    <citation type="submission" date="2013-11" db="EMBL/GenBank/DDBJ databases">
        <title>Genome sequence of the fusiform rust pathogen reveals effectors for host alternation and coevolution with pine.</title>
        <authorList>
            <consortium name="DOE Joint Genome Institute"/>
            <person name="Smith K."/>
            <person name="Pendleton A."/>
            <person name="Kubisiak T."/>
            <person name="Anderson C."/>
            <person name="Salamov A."/>
            <person name="Aerts A."/>
            <person name="Riley R."/>
            <person name="Clum A."/>
            <person name="Lindquist E."/>
            <person name="Ence D."/>
            <person name="Campbell M."/>
            <person name="Kronenberg Z."/>
            <person name="Feau N."/>
            <person name="Dhillon B."/>
            <person name="Hamelin R."/>
            <person name="Burleigh J."/>
            <person name="Smith J."/>
            <person name="Yandell M."/>
            <person name="Nelson C."/>
            <person name="Grigoriev I."/>
            <person name="Davis J."/>
        </authorList>
    </citation>
    <scope>NUCLEOTIDE SEQUENCE</scope>
    <source>
        <strain evidence="9">G11</strain>
    </source>
</reference>
<dbReference type="PANTHER" id="PTHR12147:SF26">
    <property type="entry name" value="PEPTIDASE M28 DOMAIN-CONTAINING PROTEIN"/>
    <property type="match status" value="1"/>
</dbReference>
<comment type="cofactor">
    <cofactor evidence="1">
        <name>Zn(2+)</name>
        <dbReference type="ChEBI" id="CHEBI:29105"/>
    </cofactor>
</comment>
<comment type="caution">
    <text evidence="9">The sequence shown here is derived from an EMBL/GenBank/DDBJ whole genome shotgun (WGS) entry which is preliminary data.</text>
</comment>
<keyword evidence="7" id="KW-0732">Signal</keyword>
<feature type="domain" description="Peptidase M28" evidence="8">
    <location>
        <begin position="269"/>
        <end position="465"/>
    </location>
</feature>
<evidence type="ECO:0000256" key="6">
    <source>
        <dbReference type="ARBA" id="ARBA00022833"/>
    </source>
</evidence>
<sequence>MLKFECIKAIILFSLTTLPPQHTALSSSDSNSQITFQSNHYQLHSTYPSYHGLTSAGQDLWIQSEAELEHITTTCPNSLIFSLAPSEINRALIYQTSQSNPNLDQWWTDDLSTLLTGLRHREESHVIEYNQSDCKSTILHVNKTVLLRLPYRSLRSFVSLLPTHIDAVVHQFHSNLHSHPVKIDSTLQQELGKIRYWPRFDRLISSINPAYFLADTHTLIGSHTNRPRWRTRHSFTDGGIRASRWIKIQFEQMGAKCELQWYHQTFSPNVICWFDPTNPNLAQKGRVVLGAHYDSRSSFGVVSAPGADDNALGCAALLAIARSLRRNQVPIRRSIYFLAFSGTEQGLWGSQALARRWASEGIEVALMINANMIGYRVPGEPMQLGLPIQKPYSKLSNWFIANLTNIYVPELLIGSTPRQGGDEQSFGEIGFPSTSIFERAGKIANPYFRSSDDSLSKPGYDLTQALTIAKALVCLFLFIHLLNFLSL</sequence>
<dbReference type="GO" id="GO:0046872">
    <property type="term" value="F:metal ion binding"/>
    <property type="evidence" value="ECO:0007669"/>
    <property type="project" value="UniProtKB-KW"/>
</dbReference>
<dbReference type="Pfam" id="PF04389">
    <property type="entry name" value="Peptidase_M28"/>
    <property type="match status" value="1"/>
</dbReference>
<keyword evidence="6 7" id="KW-0862">Zinc</keyword>
<evidence type="ECO:0000256" key="7">
    <source>
        <dbReference type="RuleBase" id="RU361240"/>
    </source>
</evidence>
<keyword evidence="3 7" id="KW-0645">Protease</keyword>
<keyword evidence="5 7" id="KW-0378">Hydrolase</keyword>
<keyword evidence="10" id="KW-1185">Reference proteome</keyword>
<dbReference type="OrthoDB" id="10013407at2759"/>
<dbReference type="GO" id="GO:0008235">
    <property type="term" value="F:metalloexopeptidase activity"/>
    <property type="evidence" value="ECO:0007669"/>
    <property type="project" value="InterPro"/>
</dbReference>
<evidence type="ECO:0000313" key="9">
    <source>
        <dbReference type="EMBL" id="KAG0150517.1"/>
    </source>
</evidence>
<evidence type="ECO:0000256" key="3">
    <source>
        <dbReference type="ARBA" id="ARBA00022670"/>
    </source>
</evidence>
<feature type="signal peptide" evidence="7">
    <location>
        <begin position="1"/>
        <end position="24"/>
    </location>
</feature>
<evidence type="ECO:0000313" key="10">
    <source>
        <dbReference type="Proteomes" id="UP000886653"/>
    </source>
</evidence>
<proteinExistence type="inferred from homology"/>
<dbReference type="Gene3D" id="3.40.630.10">
    <property type="entry name" value="Zn peptidases"/>
    <property type="match status" value="1"/>
</dbReference>
<dbReference type="AlphaFoldDB" id="A0A9P6TFL1"/>
<dbReference type="InterPro" id="IPR007484">
    <property type="entry name" value="Peptidase_M28"/>
</dbReference>
<dbReference type="EC" id="3.4.-.-" evidence="7"/>
<dbReference type="EMBL" id="MU167218">
    <property type="protein sequence ID" value="KAG0150517.1"/>
    <property type="molecule type" value="Genomic_DNA"/>
</dbReference>
<dbReference type="PANTHER" id="PTHR12147">
    <property type="entry name" value="METALLOPEPTIDASE M28 FAMILY MEMBER"/>
    <property type="match status" value="1"/>
</dbReference>
<organism evidence="9 10">
    <name type="scientific">Cronartium quercuum f. sp. fusiforme G11</name>
    <dbReference type="NCBI Taxonomy" id="708437"/>
    <lineage>
        <taxon>Eukaryota</taxon>
        <taxon>Fungi</taxon>
        <taxon>Dikarya</taxon>
        <taxon>Basidiomycota</taxon>
        <taxon>Pucciniomycotina</taxon>
        <taxon>Pucciniomycetes</taxon>
        <taxon>Pucciniales</taxon>
        <taxon>Coleosporiaceae</taxon>
        <taxon>Cronartium</taxon>
    </lineage>
</organism>
<protein>
    <recommendedName>
        <fullName evidence="7">Peptide hydrolase</fullName>
        <ecNumber evidence="7">3.4.-.-</ecNumber>
    </recommendedName>
</protein>
<keyword evidence="4 7" id="KW-0479">Metal-binding</keyword>
<evidence type="ECO:0000256" key="5">
    <source>
        <dbReference type="ARBA" id="ARBA00022801"/>
    </source>
</evidence>
<evidence type="ECO:0000256" key="1">
    <source>
        <dbReference type="ARBA" id="ARBA00001947"/>
    </source>
</evidence>